<evidence type="ECO:0000313" key="7">
    <source>
        <dbReference type="EMBL" id="WKW11554.1"/>
    </source>
</evidence>
<dbReference type="PROSITE" id="PS51257">
    <property type="entry name" value="PROKAR_LIPOPROTEIN"/>
    <property type="match status" value="1"/>
</dbReference>
<keyword evidence="3 4" id="KW-0408">Iron</keyword>
<dbReference type="InterPro" id="IPR036909">
    <property type="entry name" value="Cyt_c-like_dom_sf"/>
</dbReference>
<keyword evidence="9" id="KW-1185">Reference proteome</keyword>
<dbReference type="EMBL" id="CP130612">
    <property type="protein sequence ID" value="WKW11554.1"/>
    <property type="molecule type" value="Genomic_DNA"/>
</dbReference>
<evidence type="ECO:0000256" key="1">
    <source>
        <dbReference type="ARBA" id="ARBA00022617"/>
    </source>
</evidence>
<evidence type="ECO:0000256" key="2">
    <source>
        <dbReference type="ARBA" id="ARBA00022723"/>
    </source>
</evidence>
<evidence type="ECO:0000259" key="6">
    <source>
        <dbReference type="PROSITE" id="PS51007"/>
    </source>
</evidence>
<dbReference type="SUPFAM" id="SSF46626">
    <property type="entry name" value="Cytochrome c"/>
    <property type="match status" value="1"/>
</dbReference>
<dbReference type="KEGG" id="pspc:Strain318_000809"/>
<dbReference type="InterPro" id="IPR009056">
    <property type="entry name" value="Cyt_c-like_dom"/>
</dbReference>
<evidence type="ECO:0000313" key="9">
    <source>
        <dbReference type="Proteomes" id="UP001229955"/>
    </source>
</evidence>
<feature type="domain" description="Cytochrome c" evidence="6">
    <location>
        <begin position="46"/>
        <end position="139"/>
    </location>
</feature>
<dbReference type="Proteomes" id="UP001229955">
    <property type="component" value="Chromosome"/>
</dbReference>
<keyword evidence="1 4" id="KW-0349">Heme</keyword>
<feature type="chain" id="PRO_5041244090" evidence="5">
    <location>
        <begin position="31"/>
        <end position="145"/>
    </location>
</feature>
<dbReference type="Gene3D" id="1.10.760.10">
    <property type="entry name" value="Cytochrome c-like domain"/>
    <property type="match status" value="1"/>
</dbReference>
<evidence type="ECO:0000256" key="4">
    <source>
        <dbReference type="PROSITE-ProRule" id="PRU00433"/>
    </source>
</evidence>
<dbReference type="AlphaFoldDB" id="A0AA49JTB4"/>
<sequence>MRAGMLRLVPVILFLAACGGAAGTSGSASAGAAPAAARGPSPEELAAIARGDSLFNGGGCQRCHGQKGVGAQNGPSLVAGPWLHVDGSKAQIAALITRGVPREEFKNSERPFAMRPRGGPMNLTDAQVQDLAAYVVSISRAKSAR</sequence>
<organism evidence="7">
    <name type="scientific">Pseudogemmatithrix spongiicola</name>
    <dbReference type="NCBI Taxonomy" id="3062599"/>
    <lineage>
        <taxon>Bacteria</taxon>
        <taxon>Pseudomonadati</taxon>
        <taxon>Gemmatimonadota</taxon>
        <taxon>Gemmatimonadia</taxon>
        <taxon>Gemmatimonadales</taxon>
        <taxon>Gemmatimonadaceae</taxon>
        <taxon>Pseudogemmatithrix</taxon>
    </lineage>
</organism>
<evidence type="ECO:0000313" key="8">
    <source>
        <dbReference type="EMBL" id="WKW14464.1"/>
    </source>
</evidence>
<dbReference type="EMBL" id="CP130613">
    <property type="protein sequence ID" value="WKW14464.1"/>
    <property type="molecule type" value="Genomic_DNA"/>
</dbReference>
<dbReference type="GO" id="GO:0009055">
    <property type="term" value="F:electron transfer activity"/>
    <property type="evidence" value="ECO:0007669"/>
    <property type="project" value="InterPro"/>
</dbReference>
<accession>A0AA49JZ06</accession>
<dbReference type="Pfam" id="PF00034">
    <property type="entry name" value="Cytochrom_C"/>
    <property type="match status" value="1"/>
</dbReference>
<keyword evidence="2 4" id="KW-0479">Metal-binding</keyword>
<feature type="signal peptide" evidence="5">
    <location>
        <begin position="1"/>
        <end position="30"/>
    </location>
</feature>
<reference evidence="7" key="1">
    <citation type="submission" date="2023-07" db="EMBL/GenBank/DDBJ databases">
        <authorList>
            <person name="Haufschild T."/>
            <person name="Kallscheuer N."/>
            <person name="Hammer J."/>
            <person name="Kohn T."/>
            <person name="Kabuu M."/>
            <person name="Jogler M."/>
            <person name="Wohfarth N."/>
            <person name="Heuer A."/>
            <person name="Rohde M."/>
            <person name="van Teeseling M.C.F."/>
            <person name="Jogler C."/>
        </authorList>
    </citation>
    <scope>NUCLEOTIDE SEQUENCE</scope>
    <source>
        <strain evidence="7">Strain 138</strain>
        <strain evidence="8">Strain 318</strain>
    </source>
</reference>
<gene>
    <name evidence="7" type="ORF">Strain138_000809</name>
    <name evidence="8" type="ORF">Strain318_000809</name>
</gene>
<dbReference type="RefSeq" id="WP_367887253.1">
    <property type="nucleotide sequence ID" value="NZ_CP130612.1"/>
</dbReference>
<name>A0AA49JTB4_9BACT</name>
<keyword evidence="5" id="KW-0732">Signal</keyword>
<dbReference type="PROSITE" id="PS51007">
    <property type="entry name" value="CYTC"/>
    <property type="match status" value="1"/>
</dbReference>
<dbReference type="GO" id="GO:0046872">
    <property type="term" value="F:metal ion binding"/>
    <property type="evidence" value="ECO:0007669"/>
    <property type="project" value="UniProtKB-KW"/>
</dbReference>
<accession>A0AA49JTB4</accession>
<evidence type="ECO:0000256" key="3">
    <source>
        <dbReference type="ARBA" id="ARBA00023004"/>
    </source>
</evidence>
<dbReference type="GO" id="GO:0020037">
    <property type="term" value="F:heme binding"/>
    <property type="evidence" value="ECO:0007669"/>
    <property type="project" value="InterPro"/>
</dbReference>
<protein>
    <submittedName>
        <fullName evidence="7">C-type cytochrome</fullName>
    </submittedName>
</protein>
<proteinExistence type="predicted"/>
<evidence type="ECO:0000256" key="5">
    <source>
        <dbReference type="SAM" id="SignalP"/>
    </source>
</evidence>